<name>A0A2I1HLD3_9GLOM</name>
<sequence length="175" mass="20755">MKETLVKIPNKFEIIYGEVSGGLTSFSLPTSCRKKQYVNYVGCKLIGSRIYRFGKVDKCELPIKEGDLSIFEDTYCILNFLELKSLEFEKIIKEILQNNTKNKDDVDDDDDVYFYFEDEEEAWFDEDMFFNEVNSAKRYNGYGKYNEYGEHDRGYYYRDRRYESPIISSNHLGKD</sequence>
<accession>A0A2I1HLD3</accession>
<dbReference type="Proteomes" id="UP000234323">
    <property type="component" value="Unassembled WGS sequence"/>
</dbReference>
<organism evidence="1 2">
    <name type="scientific">Rhizophagus irregularis</name>
    <dbReference type="NCBI Taxonomy" id="588596"/>
    <lineage>
        <taxon>Eukaryota</taxon>
        <taxon>Fungi</taxon>
        <taxon>Fungi incertae sedis</taxon>
        <taxon>Mucoromycota</taxon>
        <taxon>Glomeromycotina</taxon>
        <taxon>Glomeromycetes</taxon>
        <taxon>Glomerales</taxon>
        <taxon>Glomeraceae</taxon>
        <taxon>Rhizophagus</taxon>
    </lineage>
</organism>
<protein>
    <submittedName>
        <fullName evidence="1">Uncharacterized protein</fullName>
    </submittedName>
</protein>
<comment type="caution">
    <text evidence="1">The sequence shown here is derived from an EMBL/GenBank/DDBJ whole genome shotgun (WGS) entry which is preliminary data.</text>
</comment>
<dbReference type="AlphaFoldDB" id="A0A2I1HLD3"/>
<reference evidence="1 2" key="1">
    <citation type="submission" date="2015-10" db="EMBL/GenBank/DDBJ databases">
        <title>Genome analyses suggest a sexual origin of heterokaryosis in a supposedly ancient asexual fungus.</title>
        <authorList>
            <person name="Ropars J."/>
            <person name="Sedzielewska K."/>
            <person name="Noel J."/>
            <person name="Charron P."/>
            <person name="Farinelli L."/>
            <person name="Marton T."/>
            <person name="Kruger M."/>
            <person name="Pelin A."/>
            <person name="Brachmann A."/>
            <person name="Corradi N."/>
        </authorList>
    </citation>
    <scope>NUCLEOTIDE SEQUENCE [LARGE SCALE GENOMIC DNA]</scope>
    <source>
        <strain evidence="1 2">A4</strain>
    </source>
</reference>
<evidence type="ECO:0000313" key="1">
    <source>
        <dbReference type="EMBL" id="PKY59673.1"/>
    </source>
</evidence>
<evidence type="ECO:0000313" key="2">
    <source>
        <dbReference type="Proteomes" id="UP000234323"/>
    </source>
</evidence>
<dbReference type="VEuPathDB" id="FungiDB:FUN_016204"/>
<gene>
    <name evidence="1" type="ORF">RhiirA4_482627</name>
</gene>
<proteinExistence type="predicted"/>
<dbReference type="EMBL" id="LLXI01003700">
    <property type="protein sequence ID" value="PKY59673.1"/>
    <property type="molecule type" value="Genomic_DNA"/>
</dbReference>
<keyword evidence="2" id="KW-1185">Reference proteome</keyword>